<evidence type="ECO:0008006" key="3">
    <source>
        <dbReference type="Google" id="ProtNLM"/>
    </source>
</evidence>
<dbReference type="RefSeq" id="WP_138001935.1">
    <property type="nucleotide sequence ID" value="NZ_QGQD01000023.1"/>
</dbReference>
<proteinExistence type="predicted"/>
<name>A0A4U8QMG5_9FIRM</name>
<comment type="caution">
    <text evidence="1">The sequence shown here is derived from an EMBL/GenBank/DDBJ whole genome shotgun (WGS) entry which is preliminary data.</text>
</comment>
<evidence type="ECO:0000313" key="1">
    <source>
        <dbReference type="EMBL" id="TLD02006.1"/>
    </source>
</evidence>
<accession>A0A4U8QMG5</accession>
<dbReference type="EMBL" id="QGQD01000023">
    <property type="protein sequence ID" value="TLD02006.1"/>
    <property type="molecule type" value="Genomic_DNA"/>
</dbReference>
<organism evidence="1 2">
    <name type="scientific">Robinsoniella peoriensis</name>
    <dbReference type="NCBI Taxonomy" id="180332"/>
    <lineage>
        <taxon>Bacteria</taxon>
        <taxon>Bacillati</taxon>
        <taxon>Bacillota</taxon>
        <taxon>Clostridia</taxon>
        <taxon>Lachnospirales</taxon>
        <taxon>Lachnospiraceae</taxon>
        <taxon>Robinsoniella</taxon>
    </lineage>
</organism>
<evidence type="ECO:0000313" key="2">
    <source>
        <dbReference type="Proteomes" id="UP000306509"/>
    </source>
</evidence>
<reference evidence="1 2" key="1">
    <citation type="journal article" date="2019" name="Anaerobe">
        <title>Detection of Robinsoniella peoriensis in multiple bone samples of a trauma patient.</title>
        <authorList>
            <person name="Schrottner P."/>
            <person name="Hartwich K."/>
            <person name="Bunk B."/>
            <person name="Schober I."/>
            <person name="Helbig S."/>
            <person name="Rudolph W.W."/>
            <person name="Gunzer F."/>
        </authorList>
    </citation>
    <scope>NUCLEOTIDE SEQUENCE [LARGE SCALE GENOMIC DNA]</scope>
    <source>
        <strain evidence="1 2">DSM 106044</strain>
    </source>
</reference>
<sequence length="3363" mass="379064">MPIKITEFIKKVLLAADAEERKLYEMLLAEMQIKMHEPDRTMRILICNSPNFGHQANTIHVMRHFLRKFKPNAGSGEIEVVYDNDNDQYGSMREKLQILIPGFNKEVKVQNVDVEGISVQFVPYKFRKMRDMDYGLTGGFDYDEVILNEICKTEMFWKLQPYKWHRPSAFYEDDTFSFDKMVGIRAGGKFSKMVYRYDDADITLSDNFFEWYIKSCPDKNIKEKSNLSKCLLVPKDPEKLLWPIYGVHTLKDVIIPVVLLKFVLSGLLTARSLKKPVLMVLLCDFKEDTADIIDFLTLFKRKQETGKQVLSQYIEKINNITNTNTKQLLASIPEIIWSINNMFDPLENIKIHHDITEALIAEINQDTSISIHVLFLGNVPMPVFQKFFSEADLPPVFEGQGTSSMMISLGKPFIQFNGGNNADIDNYKVYDVQKDISQTLQKNASLLIPLNVNKEDLVISIMRFSLFLNDCYYDKYKNYFQHISAQTKNTVNDKFLMGMITGWGLVRGEIENRKKNVMPEVLDDILQQLKEAASSGVLDVDRVFAETSLQSSLKDILGEIRITGDSMEAIPEYCEGILSKVILRNARTEVYGIDMDVELEFVQALDGWSMESTFRCESLETWEFLPLVHIQQIGFEMTVAENGLPPYGAITGRIGEIETKFRLLYPTRNGKWDLEARFDTPQTAMDIFFKLSGNLNFLESLPPGLKELSGIGVDRLRFLYDTNEEKLQEIIIGLSAKEEWIFHQNPNLSVKPSVELNILNPTSFDTRSISGKVTGVFRIGDGEDAGELSVTACCPPFKIQAQLTKNNIFFTDLLRMFLPHAQMSTSLAISALQMYIEPEMKSYSIYGAIDTDLEVAEGFIITGLSAGVFNTSGEVMANLKGTMQFLPKTANFLLRLEANYHSGAGFRFIGTLESGGKAKVSDLIAEYAPQQITLASDENTPQFPLGKIQAVFETESKRWSFEAGSKEPWKIQALNDLKLSAKVKIGTIPPQGQETGIEEKDPFFASVWAEFSWENVDLIIWYNYSGIQKDYGLGITCKGIGSASLTPDEGGGHKAEIELEPTLTVGDLIRQMITWCTGSPFGLEEPWNLLEKIPLGGMKLIYHFRTKEVEFFWDIGLIDLGIARIDSIRFTYASDSNDSGRKGLFVDIKGSFIWDKGESMRWDASKPGQAPVPPASGTSYFTLRTLAMGQHLWIPGLDSPGSVEKAMEAVEQSFQPATEEKLPPVSYCAKSSWLFAADFGILKEKGETAYMIDAQVVFNDPDIYALRLRLNGTAAKVFKGLDVQVLYRKVTSSIGVFQAEVTLPDKIRYLTIGAYSLTLPVFGLSIYTNGDFQIDVGFPWNGDFTRSMAVEAIVYPGIPIMGAAGFYFGKLSDETAGDAIPHTSKGRFQPVIIFGFGLQVGLGKSVHYGILSAGFSLTVYAILEGVLAKYNPYQSAVETKAKDEISKTTDLSEDYYFRLTGTAGISGHLFGSIDFAIIKAEVDISIQIGVQFTFEVYRPVVLTVMASLSASLSLQINLGIFKIKIHFSFSIKIKESFQIGEFQEAPWDELRTENRGVIASPVNRRLSKMAEPGDYCWNFNALKEIDKKTPLSGFLMVSPVLAADEWGETDDRTCLAVMLLLESLEAFPALVERFACFLVAAIQREESCSEWDAKNKILSKKELDWMTDFGLASTQENLTPLSKDHMERFLKEQFAVTVLSKPKEDGEIKAVYFPVPSGLSLSVGSKVSSVDYTFGSYNQVAEGKLLSLRRMFDELAVKVAEEDSKSTMGIRDGNRCSMGEFLFADYFLLLGRQVAQALREQLRNYQFLLSGKETIKEILTWVKSESGTDYSIYDIMAGNMEHPLEKDKILVISEGETYRIKEGDTLQSIIRSKGLEAEMLARTENEAVSGLFHKGEGEHAILNLPHLEQLRLVHLLAGIKRNRSVEQIAGMVSRYHMHGLRIPTEGITPLAGGMWVKEEKGKWMLPETAGLYALTGQQFQVPADLKEELYIRFNAANVMWLGFENWKSGAVKSDKTYEIIIAPNDETVKRLSFLKAAGKEGGFMENCHLDILDMKSEQPVTASFANPVNWKPDAGVVLPVLGEETVQFQAYPLPDGMQGSYCLYYAAYEEAQGVLKKERAVNYGWGTSLTFSVCRNTDNVEGACTYELTGMKQTQIKQLEQLLENREKYSICNRMIGYTSNTGDQYQMECDGPNAVDMAMLRLNLSTETHPSGLGDQQDSDMQKFLEQLWEGSVTNSGGYYLYYWNKEKKRGLPESAFKEDGTASITLVLVYDSAQYKGGDYINTLLCGYLLEKGTFPLASADDGRVTVSPMTAPGVLSLGCQRLKPIDTGDIQNIEDGKHFLSNQFSLLSSKIVDNRDFKGSNYGMPCGPLGEDTLLYKTSLPYSNFTKKEIVSVENPGRLKGTSPYAGVGKVFQVESEWLDYYGNRLSGKAEMSQIHTGYGDKLYPISSWPSVTVQWEVRKISENPELLLLLQFDASRYEAEDGQRNAAQTLRFYQSLYDQLMDSNGIDLCMEHSLLEGEEILFEEEEWQQLTGWLFHADDSISGYLQSVSSGGRPAVPVEKIIRFSFQNKKLNTKELFPLTVNLGIKRRRQIMMEGMEQIEGILETKSNIPPHMILDESGTRTLEKFAFHMEEAFKEEYGLRVMASGTDLNCADTSLYVIRLGKNGVGIQFREKPVIGVIRPVSNRLWSSVKPIPMKRYTTEGGLEQKPVSEKSFTDIDADRWLKIVLLAVDDMLTPRNAAAIYLADQAGQGQGAYLEQIQLSKEQLAENLSYLLIPVFADEGRTLSKKARESLRQRLLNKLGSFYQVHAVLDYKAEVNGGIVEKDRKAPRFYGQAEFETKGSDVDIMVSDGKIELGKPQGHMAVSVSAQELARSGSGEVVSNIQGRLGYHITHVEHDVHEMRNIKEFEASKWLGFVTKENVKADMGELAIPMVLRSYPDSPYMIKQEDLSAAGSDNTCLKNVSQDYSRLLIWDYSFTYSLSYHYPQDVMHCKILWNQRDIVKSDVSNLFFEALAQFTEVYPYLKKDMDREAAILSPEGDIKPVQKILSAFSTILNEVAQASEHLLTVEKRNDDAQNDSFLIAETSVDIEGREVYMIKLFGEKLKGKIIPEILLDTQYYEAVPYSNTEKTAQNLLGDPMVSYIYRRKDTEEEEYLSAADGQKIKERTVCLRGLNLLEMQNALAQISVIRNSCLMQDSSLDQNREIAEPFIYSTGNVAFENPYFAFKDISQKLDIKPKEKECPISHCFEELFKELFRESKGMEMKIQLEAKYIRIIQNGLAPMELPIFLQTPVCIKAGATENVTREWENRIQKWMEEHYDNKPEENSALRFDLILFSSLTPLPKKLLRFQNLWFLYGNPDL</sequence>
<protein>
    <recommendedName>
        <fullName evidence="3">LysM domain-containing protein</fullName>
    </recommendedName>
</protein>
<dbReference type="STRING" id="180332.GCA_000797495_00467"/>
<keyword evidence="2" id="KW-1185">Reference proteome</keyword>
<dbReference type="Proteomes" id="UP000306509">
    <property type="component" value="Unassembled WGS sequence"/>
</dbReference>
<gene>
    <name evidence="1" type="ORF">DSM106044_01043</name>
</gene>